<feature type="transmembrane region" description="Helical" evidence="6">
    <location>
        <begin position="336"/>
        <end position="355"/>
    </location>
</feature>
<dbReference type="PANTHER" id="PTHR33529">
    <property type="entry name" value="SLR0882 PROTEIN-RELATED"/>
    <property type="match status" value="1"/>
</dbReference>
<comment type="caution">
    <text evidence="7">The sequence shown here is derived from an EMBL/GenBank/DDBJ whole genome shotgun (WGS) entry which is preliminary data.</text>
</comment>
<dbReference type="EMBL" id="JRFJ01000003">
    <property type="protein sequence ID" value="KHJ54234.1"/>
    <property type="molecule type" value="Genomic_DNA"/>
</dbReference>
<reference evidence="7 8" key="1">
    <citation type="submission" date="2014-09" db="EMBL/GenBank/DDBJ databases">
        <title>Isolation and characterization of Aurantimonas altamirensis ON-56566 from clinical sample following a dog bite.</title>
        <authorList>
            <person name="Eshaghi A."/>
            <person name="Li A."/>
            <person name="Shahinas D."/>
            <person name="Bahn P."/>
            <person name="Kus J.V."/>
            <person name="Patel S.N."/>
        </authorList>
    </citation>
    <scope>NUCLEOTIDE SEQUENCE [LARGE SCALE GENOMIC DNA]</scope>
    <source>
        <strain evidence="7 8">ON-56566</strain>
    </source>
</reference>
<keyword evidence="3 6" id="KW-0812">Transmembrane</keyword>
<evidence type="ECO:0000256" key="1">
    <source>
        <dbReference type="ARBA" id="ARBA00004651"/>
    </source>
</evidence>
<evidence type="ECO:0000256" key="2">
    <source>
        <dbReference type="ARBA" id="ARBA00022475"/>
    </source>
</evidence>
<name>A0A0B1Q1J2_9HYPH</name>
<protein>
    <submittedName>
        <fullName evidence="7">Permease</fullName>
    </submittedName>
</protein>
<feature type="transmembrane region" description="Helical" evidence="6">
    <location>
        <begin position="310"/>
        <end position="330"/>
    </location>
</feature>
<dbReference type="AlphaFoldDB" id="A0A0B1Q1J2"/>
<keyword evidence="2" id="KW-1003">Cell membrane</keyword>
<dbReference type="InterPro" id="IPR005495">
    <property type="entry name" value="LptG/LptF_permease"/>
</dbReference>
<dbReference type="GO" id="GO:0043190">
    <property type="term" value="C:ATP-binding cassette (ABC) transporter complex"/>
    <property type="evidence" value="ECO:0007669"/>
    <property type="project" value="TreeGrafter"/>
</dbReference>
<organism evidence="7 8">
    <name type="scientific">Aureimonas altamirensis</name>
    <dbReference type="NCBI Taxonomy" id="370622"/>
    <lineage>
        <taxon>Bacteria</taxon>
        <taxon>Pseudomonadati</taxon>
        <taxon>Pseudomonadota</taxon>
        <taxon>Alphaproteobacteria</taxon>
        <taxon>Hyphomicrobiales</taxon>
        <taxon>Aurantimonadaceae</taxon>
        <taxon>Aureimonas</taxon>
    </lineage>
</organism>
<evidence type="ECO:0000313" key="8">
    <source>
        <dbReference type="Proteomes" id="UP000030826"/>
    </source>
</evidence>
<dbReference type="STRING" id="370622.LA66_12270"/>
<dbReference type="Pfam" id="PF03739">
    <property type="entry name" value="LptF_LptG"/>
    <property type="match status" value="1"/>
</dbReference>
<dbReference type="Proteomes" id="UP000030826">
    <property type="component" value="Unassembled WGS sequence"/>
</dbReference>
<feature type="transmembrane region" description="Helical" evidence="6">
    <location>
        <begin position="12"/>
        <end position="30"/>
    </location>
</feature>
<keyword evidence="4 6" id="KW-1133">Transmembrane helix</keyword>
<dbReference type="RefSeq" id="WP_039193468.1">
    <property type="nucleotide sequence ID" value="NZ_JRFJ01000003.1"/>
</dbReference>
<feature type="transmembrane region" description="Helical" evidence="6">
    <location>
        <begin position="50"/>
        <end position="77"/>
    </location>
</feature>
<sequence length="396" mass="42460">MKLLERYILRRAAVFSAASLAALVLVVWVVQVLQRVDLVRSTLGAVGDILWIALMLLPDLTAGVLPFAVLIGSIQALNGLNTDSERSVISAAGASQFLVAKPIILLGLLAAALVLFNSNVLGPASSKAFQNGVRSINANAISLFLTPGRFERVQDGVVISVADMRGPVIQGLFLADSRDPATDVNYFAQEASIVDLDGESFLVLKNGQLHRKPVNDDAISVIEFQTYAFDLADLRPVSTRDWIRMSERSTGELTNPDPSDPLYQANPNRFIEELALRWSDWLYPIAFALWAAAVAGPPRTNRQGTGPTMVIGLGGALVLKALGFVSLSLVEANTAMVPLVFALPLVSAISSTILLTRNVNVVESRFVRSVSEAISGFAAALRRRSFGGARHTGRAA</sequence>
<accession>A0A0B1Q1J2</accession>
<dbReference type="OrthoDB" id="8477889at2"/>
<proteinExistence type="predicted"/>
<dbReference type="PANTHER" id="PTHR33529:SF6">
    <property type="entry name" value="YJGP_YJGQ FAMILY PERMEASE"/>
    <property type="match status" value="1"/>
</dbReference>
<keyword evidence="5 6" id="KW-0472">Membrane</keyword>
<evidence type="ECO:0000256" key="5">
    <source>
        <dbReference type="ARBA" id="ARBA00023136"/>
    </source>
</evidence>
<comment type="subcellular location">
    <subcellularLocation>
        <location evidence="1">Cell membrane</location>
        <topology evidence="1">Multi-pass membrane protein</topology>
    </subcellularLocation>
</comment>
<evidence type="ECO:0000256" key="3">
    <source>
        <dbReference type="ARBA" id="ARBA00022692"/>
    </source>
</evidence>
<evidence type="ECO:0000256" key="4">
    <source>
        <dbReference type="ARBA" id="ARBA00022989"/>
    </source>
</evidence>
<gene>
    <name evidence="7" type="ORF">LA66_12270</name>
</gene>
<dbReference type="GO" id="GO:0015920">
    <property type="term" value="P:lipopolysaccharide transport"/>
    <property type="evidence" value="ECO:0007669"/>
    <property type="project" value="TreeGrafter"/>
</dbReference>
<evidence type="ECO:0000256" key="6">
    <source>
        <dbReference type="SAM" id="Phobius"/>
    </source>
</evidence>
<evidence type="ECO:0000313" key="7">
    <source>
        <dbReference type="EMBL" id="KHJ54234.1"/>
    </source>
</evidence>